<proteinExistence type="predicted"/>
<accession>A0ABP1S1M1</accession>
<dbReference type="PANTHER" id="PTHR13617:SF14">
    <property type="entry name" value="PROTEIN ABHD18"/>
    <property type="match status" value="1"/>
</dbReference>
<comment type="caution">
    <text evidence="2">The sequence shown here is derived from an EMBL/GenBank/DDBJ whole genome shotgun (WGS) entry which is preliminary data.</text>
</comment>
<evidence type="ECO:0000313" key="3">
    <source>
        <dbReference type="Proteomes" id="UP001642540"/>
    </source>
</evidence>
<feature type="region of interest" description="Disordered" evidence="1">
    <location>
        <begin position="449"/>
        <end position="499"/>
    </location>
</feature>
<dbReference type="Gene3D" id="3.40.50.1820">
    <property type="entry name" value="alpha/beta hydrolase"/>
    <property type="match status" value="1"/>
</dbReference>
<gene>
    <name evidence="2" type="ORF">ODALV1_LOCUS28622</name>
</gene>
<feature type="compositionally biased region" description="Basic and acidic residues" evidence="1">
    <location>
        <begin position="459"/>
        <end position="480"/>
    </location>
</feature>
<dbReference type="Proteomes" id="UP001642540">
    <property type="component" value="Unassembled WGS sequence"/>
</dbReference>
<feature type="compositionally biased region" description="Pro residues" evidence="1">
    <location>
        <begin position="483"/>
        <end position="499"/>
    </location>
</feature>
<reference evidence="2 3" key="1">
    <citation type="submission" date="2024-08" db="EMBL/GenBank/DDBJ databases">
        <authorList>
            <person name="Cucini C."/>
            <person name="Frati F."/>
        </authorList>
    </citation>
    <scope>NUCLEOTIDE SEQUENCE [LARGE SCALE GENOMIC DNA]</scope>
</reference>
<dbReference type="Pfam" id="PF09752">
    <property type="entry name" value="ABHD18"/>
    <property type="match status" value="1"/>
</dbReference>
<name>A0ABP1S1M1_9HEXA</name>
<dbReference type="EMBL" id="CAXLJM020000146">
    <property type="protein sequence ID" value="CAL8141211.1"/>
    <property type="molecule type" value="Genomic_DNA"/>
</dbReference>
<dbReference type="PANTHER" id="PTHR13617">
    <property type="entry name" value="PROTEIN ABHD18"/>
    <property type="match status" value="1"/>
</dbReference>
<sequence length="499" mass="56355">MSSVSRLDQVYRSIVLSKFFSKGWGNPENLKKLFLFRKLISSRELCQELVDQHHEIIIDKIEFEDSGDIKLVDGHLQSPLAKHLPGLLPEVAETAHFQMVLPYKWTTKDRPIVIQMAGTGDHHFWRRRHLLARPLLKEHGIASIILENPFYGFRKPKEQRRSNLLNVSDIFVMGGSLILEAMALLRWCERENYGPFCLHGISMGGHMASLAATNWPKPIPLVPCLSWSTASGVFTKGVMAGAIDWKSLETQFLADKVYRDELSKMLEPDDTDKAYRAGKDFVIQYASESSDTSDSVSNNSLLQSIITFLKERGLMKMLENVASALPAAKIDFLSAKDIQQWINGNSQSAPNSDNRTKVQQEALQFMRGIMDECTHLKNFCVPVDPELIIVVAARNDAYIPRDGTKPLDELWPNCEIRYVDGGHITAYLMHQGLFRKTIAEAIDRYRSKYNLDGTPKNPKPVDHLASREEGDHSVSKDLHPETMTPPPVRQPPPVSPSPM</sequence>
<organism evidence="2 3">
    <name type="scientific">Orchesella dallaii</name>
    <dbReference type="NCBI Taxonomy" id="48710"/>
    <lineage>
        <taxon>Eukaryota</taxon>
        <taxon>Metazoa</taxon>
        <taxon>Ecdysozoa</taxon>
        <taxon>Arthropoda</taxon>
        <taxon>Hexapoda</taxon>
        <taxon>Collembola</taxon>
        <taxon>Entomobryomorpha</taxon>
        <taxon>Entomobryoidea</taxon>
        <taxon>Orchesellidae</taxon>
        <taxon>Orchesellinae</taxon>
        <taxon>Orchesella</taxon>
    </lineage>
</organism>
<dbReference type="SUPFAM" id="SSF53474">
    <property type="entry name" value="alpha/beta-Hydrolases"/>
    <property type="match status" value="1"/>
</dbReference>
<evidence type="ECO:0000313" key="2">
    <source>
        <dbReference type="EMBL" id="CAL8141211.1"/>
    </source>
</evidence>
<evidence type="ECO:0000256" key="1">
    <source>
        <dbReference type="SAM" id="MobiDB-lite"/>
    </source>
</evidence>
<evidence type="ECO:0008006" key="4">
    <source>
        <dbReference type="Google" id="ProtNLM"/>
    </source>
</evidence>
<keyword evidence="3" id="KW-1185">Reference proteome</keyword>
<dbReference type="InterPro" id="IPR019149">
    <property type="entry name" value="ABHD18"/>
</dbReference>
<protein>
    <recommendedName>
        <fullName evidence="4">Protein ABHD18</fullName>
    </recommendedName>
</protein>
<dbReference type="InterPro" id="IPR029058">
    <property type="entry name" value="AB_hydrolase_fold"/>
</dbReference>